<dbReference type="PANTHER" id="PTHR15337">
    <property type="entry name" value="ANTERIOR GRADIENT PROTEIN-RELATED"/>
    <property type="match status" value="1"/>
</dbReference>
<accession>A0A170Y7C4</accession>
<keyword evidence="1" id="KW-0732">Signal</keyword>
<dbReference type="InterPro" id="IPR051099">
    <property type="entry name" value="AGR/TXD"/>
</dbReference>
<evidence type="ECO:0000313" key="2">
    <source>
        <dbReference type="EMBL" id="JAR99629.1"/>
    </source>
</evidence>
<dbReference type="Pfam" id="PF13899">
    <property type="entry name" value="Thioredoxin_7"/>
    <property type="match status" value="1"/>
</dbReference>
<dbReference type="Gene3D" id="3.40.30.10">
    <property type="entry name" value="Glutaredoxin"/>
    <property type="match status" value="1"/>
</dbReference>
<protein>
    <submittedName>
        <fullName evidence="2">Thioredoxin domain-containing protein 12</fullName>
    </submittedName>
</protein>
<dbReference type="GO" id="GO:0005783">
    <property type="term" value="C:endoplasmic reticulum"/>
    <property type="evidence" value="ECO:0007669"/>
    <property type="project" value="TreeGrafter"/>
</dbReference>
<dbReference type="SUPFAM" id="SSF52833">
    <property type="entry name" value="Thioredoxin-like"/>
    <property type="match status" value="1"/>
</dbReference>
<organism evidence="2">
    <name type="scientific">Triatoma infestans</name>
    <name type="common">Assassin bug</name>
    <dbReference type="NCBI Taxonomy" id="30076"/>
    <lineage>
        <taxon>Eukaryota</taxon>
        <taxon>Metazoa</taxon>
        <taxon>Ecdysozoa</taxon>
        <taxon>Arthropoda</taxon>
        <taxon>Hexapoda</taxon>
        <taxon>Insecta</taxon>
        <taxon>Pterygota</taxon>
        <taxon>Neoptera</taxon>
        <taxon>Paraneoptera</taxon>
        <taxon>Hemiptera</taxon>
        <taxon>Heteroptera</taxon>
        <taxon>Panheteroptera</taxon>
        <taxon>Cimicomorpha</taxon>
        <taxon>Reduviidae</taxon>
        <taxon>Triatominae</taxon>
        <taxon>Triatoma</taxon>
    </lineage>
</organism>
<dbReference type="AlphaFoldDB" id="A0A170Y7C4"/>
<reference evidence="2" key="1">
    <citation type="submission" date="2016-04" db="EMBL/GenBank/DDBJ databases">
        <authorList>
            <person name="Calderon-Fernandez G.M.Sr."/>
        </authorList>
    </citation>
    <scope>NUCLEOTIDE SEQUENCE</scope>
    <source>
        <strain evidence="2">Int1</strain>
        <tissue evidence="2">Integument</tissue>
    </source>
</reference>
<name>A0A170Y7C4_TRIIF</name>
<evidence type="ECO:0000256" key="1">
    <source>
        <dbReference type="ARBA" id="ARBA00022729"/>
    </source>
</evidence>
<dbReference type="EMBL" id="GEMB01003588">
    <property type="protein sequence ID" value="JAR99629.1"/>
    <property type="molecule type" value="Transcribed_RNA"/>
</dbReference>
<reference evidence="2" key="2">
    <citation type="journal article" date="2017" name="J. Med. Entomol.">
        <title>Transcriptome Analysis of the Triatoma infestans (Hemiptera: Reduviidae) Integument.</title>
        <authorList>
            <person name="Calderon-Fernandez G.M."/>
            <person name="Moriconi D.E."/>
            <person name="Dulbecco A.B."/>
            <person name="Juarez M.P."/>
        </authorList>
    </citation>
    <scope>NUCLEOTIDE SEQUENCE</scope>
    <source>
        <strain evidence="2">Int1</strain>
        <tissue evidence="2">Integument</tissue>
    </source>
</reference>
<dbReference type="PANTHER" id="PTHR15337:SF11">
    <property type="entry name" value="THIOREDOXIN DOMAIN-CONTAINING PROTEIN"/>
    <property type="match status" value="1"/>
</dbReference>
<proteinExistence type="predicted"/>
<sequence length="169" mass="19912">MICKRDVMWSRCKSLIIQFVHAKTNDEWFGTRIKFFTMEDGLAMAKKLQRPIMVIVHHELCEACRAFRPLISNSTPIVELSSYFVMVGVEEEFVPEMLKIDGNYTPKVIFLSPDGQVQPQFFNRFGNPRYKYFYHNDRSVLFTMKRVLTFYPPPCEETRPCYYHGGGHH</sequence>
<dbReference type="InterPro" id="IPR036249">
    <property type="entry name" value="Thioredoxin-like_sf"/>
</dbReference>